<dbReference type="Proteomes" id="UP000289220">
    <property type="component" value="Unassembled WGS sequence"/>
</dbReference>
<sequence length="153" mass="16450">MGKRWMGVAVSGTKAVLVTAIEESGRPLEIVADDTVDLHSGDRAAAYKIMHDRVSDRVAHNKVDEVFIKASAWTTGMKLSHLEAAELRGVIIAAAGTSAKVHIVSSAQISKTFGARKFDDYVKDKTFWPTRVSGVKLREGSKAAALLMIAARG</sequence>
<evidence type="ECO:0000313" key="1">
    <source>
        <dbReference type="EMBL" id="VDC49198.1"/>
    </source>
</evidence>
<dbReference type="EMBL" id="UXHF01000156">
    <property type="protein sequence ID" value="VDC49198.1"/>
    <property type="molecule type" value="Genomic_DNA"/>
</dbReference>
<reference evidence="1 2" key="1">
    <citation type="submission" date="2018-11" db="EMBL/GenBank/DDBJ databases">
        <authorList>
            <person name="Peiro R."/>
            <person name="Begona"/>
            <person name="Cbmso G."/>
            <person name="Lopez M."/>
            <person name="Gonzalez S."/>
            <person name="Sacristan E."/>
            <person name="Castillo E."/>
        </authorList>
    </citation>
    <scope>NUCLEOTIDE SEQUENCE [LARGE SCALE GENOMIC DNA]</scope>
    <source>
        <strain evidence="1">Brev_genome</strain>
    </source>
</reference>
<protein>
    <submittedName>
        <fullName evidence="1">Uncharacterized protein</fullName>
    </submittedName>
</protein>
<name>A0A7Z8Y1V5_9CAUL</name>
<organism evidence="1 2">
    <name type="scientific">Brevundimonas mediterranea</name>
    <dbReference type="NCBI Taxonomy" id="74329"/>
    <lineage>
        <taxon>Bacteria</taxon>
        <taxon>Pseudomonadati</taxon>
        <taxon>Pseudomonadota</taxon>
        <taxon>Alphaproteobacteria</taxon>
        <taxon>Caulobacterales</taxon>
        <taxon>Caulobacteraceae</taxon>
        <taxon>Brevundimonas</taxon>
    </lineage>
</organism>
<evidence type="ECO:0000313" key="2">
    <source>
        <dbReference type="Proteomes" id="UP000289220"/>
    </source>
</evidence>
<comment type="caution">
    <text evidence="1">The sequence shown here is derived from an EMBL/GenBank/DDBJ whole genome shotgun (WGS) entry which is preliminary data.</text>
</comment>
<dbReference type="RefSeq" id="WP_154727065.1">
    <property type="nucleotide sequence ID" value="NZ_UXHF01000156.1"/>
</dbReference>
<keyword evidence="2" id="KW-1185">Reference proteome</keyword>
<accession>A0A7Z8Y1V5</accession>
<dbReference type="AlphaFoldDB" id="A0A7Z8Y1V5"/>
<proteinExistence type="predicted"/>
<gene>
    <name evidence="1" type="ORF">BREV_BREV_03511</name>
</gene>